<dbReference type="AlphaFoldDB" id="A0AAI8VE71"/>
<dbReference type="Proteomes" id="UP001295740">
    <property type="component" value="Unassembled WGS sequence"/>
</dbReference>
<comment type="caution">
    <text evidence="1">The sequence shown here is derived from an EMBL/GenBank/DDBJ whole genome shotgun (WGS) entry which is preliminary data.</text>
</comment>
<dbReference type="EMBL" id="CAUWAG010000004">
    <property type="protein sequence ID" value="CAJ2503271.1"/>
    <property type="molecule type" value="Genomic_DNA"/>
</dbReference>
<sequence length="109" mass="11988">MAEAIATLSLASSCLQVIDFGAKVASTAVKLRRGQTDEGIKRLAEGCKGLIEELLLKLNKLAGIDSSRTTGAARLAFKWKWNEDEIRAIERRVAEFRSQLTVSLLISLR</sequence>
<evidence type="ECO:0000313" key="2">
    <source>
        <dbReference type="Proteomes" id="UP001295740"/>
    </source>
</evidence>
<protein>
    <submittedName>
        <fullName evidence="1">Uu.00g106650.m01.CDS01</fullName>
    </submittedName>
</protein>
<name>A0AAI8VE71_9PEZI</name>
<organism evidence="1 2">
    <name type="scientific">Anthostomella pinea</name>
    <dbReference type="NCBI Taxonomy" id="933095"/>
    <lineage>
        <taxon>Eukaryota</taxon>
        <taxon>Fungi</taxon>
        <taxon>Dikarya</taxon>
        <taxon>Ascomycota</taxon>
        <taxon>Pezizomycotina</taxon>
        <taxon>Sordariomycetes</taxon>
        <taxon>Xylariomycetidae</taxon>
        <taxon>Xylariales</taxon>
        <taxon>Xylariaceae</taxon>
        <taxon>Anthostomella</taxon>
    </lineage>
</organism>
<reference evidence="1" key="1">
    <citation type="submission" date="2023-10" db="EMBL/GenBank/DDBJ databases">
        <authorList>
            <person name="Hackl T."/>
        </authorList>
    </citation>
    <scope>NUCLEOTIDE SEQUENCE</scope>
</reference>
<proteinExistence type="predicted"/>
<gene>
    <name evidence="1" type="ORF">KHLLAP_LOCUS3739</name>
</gene>
<evidence type="ECO:0000313" key="1">
    <source>
        <dbReference type="EMBL" id="CAJ2503271.1"/>
    </source>
</evidence>
<accession>A0AAI8VE71</accession>
<keyword evidence="2" id="KW-1185">Reference proteome</keyword>